<dbReference type="AlphaFoldDB" id="A0A9X2INU3"/>
<dbReference type="RefSeq" id="WP_251222927.1">
    <property type="nucleotide sequence ID" value="NZ_JAMBOL010000005.1"/>
</dbReference>
<evidence type="ECO:0000256" key="1">
    <source>
        <dbReference type="SAM" id="Phobius"/>
    </source>
</evidence>
<keyword evidence="1" id="KW-0472">Membrane</keyword>
<proteinExistence type="predicted"/>
<organism evidence="2 3">
    <name type="scientific">Halalkalibacter oceani</name>
    <dbReference type="NCBI Taxonomy" id="1653776"/>
    <lineage>
        <taxon>Bacteria</taxon>
        <taxon>Bacillati</taxon>
        <taxon>Bacillota</taxon>
        <taxon>Bacilli</taxon>
        <taxon>Bacillales</taxon>
        <taxon>Bacillaceae</taxon>
        <taxon>Halalkalibacter</taxon>
    </lineage>
</organism>
<reference evidence="2" key="1">
    <citation type="submission" date="2022-05" db="EMBL/GenBank/DDBJ databases">
        <title>Comparative Genomics of Spacecraft Associated Microbes.</title>
        <authorList>
            <person name="Tran M.T."/>
            <person name="Wright A."/>
            <person name="Seuylemezian A."/>
            <person name="Eisen J."/>
            <person name="Coil D."/>
        </authorList>
    </citation>
    <scope>NUCLEOTIDE SEQUENCE</scope>
    <source>
        <strain evidence="2">214.1.1</strain>
    </source>
</reference>
<gene>
    <name evidence="2" type="ORF">M3202_08585</name>
</gene>
<protein>
    <submittedName>
        <fullName evidence="2">Uncharacterized protein</fullName>
    </submittedName>
</protein>
<keyword evidence="1" id="KW-0812">Transmembrane</keyword>
<name>A0A9X2INU3_9BACI</name>
<keyword evidence="1" id="KW-1133">Transmembrane helix</keyword>
<accession>A0A9X2INU3</accession>
<evidence type="ECO:0000313" key="2">
    <source>
        <dbReference type="EMBL" id="MCM3714141.1"/>
    </source>
</evidence>
<dbReference type="EMBL" id="JAMBOL010000005">
    <property type="protein sequence ID" value="MCM3714141.1"/>
    <property type="molecule type" value="Genomic_DNA"/>
</dbReference>
<keyword evidence="3" id="KW-1185">Reference proteome</keyword>
<sequence length="55" mass="6326">MVEMMLDFMLGPLRGLVSFYVDYQMIFNSLIVGFALYSVLAKPKMKKTSEGQERT</sequence>
<comment type="caution">
    <text evidence="2">The sequence shown here is derived from an EMBL/GenBank/DDBJ whole genome shotgun (WGS) entry which is preliminary data.</text>
</comment>
<dbReference type="Proteomes" id="UP001139179">
    <property type="component" value="Unassembled WGS sequence"/>
</dbReference>
<evidence type="ECO:0000313" key="3">
    <source>
        <dbReference type="Proteomes" id="UP001139179"/>
    </source>
</evidence>
<feature type="transmembrane region" description="Helical" evidence="1">
    <location>
        <begin position="20"/>
        <end position="40"/>
    </location>
</feature>